<proteinExistence type="predicted"/>
<dbReference type="AlphaFoldDB" id="A0A5C3KFB2"/>
<evidence type="ECO:0000256" key="1">
    <source>
        <dbReference type="SAM" id="MobiDB-lite"/>
    </source>
</evidence>
<dbReference type="Proteomes" id="UP000307440">
    <property type="component" value="Unassembled WGS sequence"/>
</dbReference>
<sequence>MPEYGQRVRERLAALLEDPLSFPSTKQFIHQTYFSSSPCKPDESMPTAARNDSGAQYLMSKDGSAVTMKFAATWDRSGMFDKTNTPYFNTSNTKGEPRDVEKNINRLRTAIELRPLGKDDRLAHCYPDGTLRASNAAFKSLLTIQQQLKKDRKTIPDENYITFIRPIRNEDRFVMLATSHSLLPSLQKAADDIPSLSLDDIDSDDDEDDGPLSPTKMKGKLSDPDPSNNSASSSKNTVLPRDMPDPVGQYALTGPALNAEVVPPKIYNGKGEIVHPKDYNTLDFKNLVIAEVTICWQVHRT</sequence>
<feature type="compositionally biased region" description="Acidic residues" evidence="1">
    <location>
        <begin position="199"/>
        <end position="210"/>
    </location>
</feature>
<evidence type="ECO:0000313" key="3">
    <source>
        <dbReference type="Proteomes" id="UP000307440"/>
    </source>
</evidence>
<organism evidence="2 3">
    <name type="scientific">Coprinopsis marcescibilis</name>
    <name type="common">Agaric fungus</name>
    <name type="synonym">Psathyrella marcescibilis</name>
    <dbReference type="NCBI Taxonomy" id="230819"/>
    <lineage>
        <taxon>Eukaryota</taxon>
        <taxon>Fungi</taxon>
        <taxon>Dikarya</taxon>
        <taxon>Basidiomycota</taxon>
        <taxon>Agaricomycotina</taxon>
        <taxon>Agaricomycetes</taxon>
        <taxon>Agaricomycetidae</taxon>
        <taxon>Agaricales</taxon>
        <taxon>Agaricineae</taxon>
        <taxon>Psathyrellaceae</taxon>
        <taxon>Coprinopsis</taxon>
    </lineage>
</organism>
<gene>
    <name evidence="2" type="ORF">FA15DRAFT_697935</name>
</gene>
<protein>
    <submittedName>
        <fullName evidence="2">Uncharacterized protein</fullName>
    </submittedName>
</protein>
<evidence type="ECO:0000313" key="2">
    <source>
        <dbReference type="EMBL" id="TFK18731.1"/>
    </source>
</evidence>
<dbReference type="EMBL" id="ML210381">
    <property type="protein sequence ID" value="TFK18731.1"/>
    <property type="molecule type" value="Genomic_DNA"/>
</dbReference>
<keyword evidence="3" id="KW-1185">Reference proteome</keyword>
<dbReference type="OrthoDB" id="3059197at2759"/>
<feature type="compositionally biased region" description="Low complexity" evidence="1">
    <location>
        <begin position="224"/>
        <end position="234"/>
    </location>
</feature>
<feature type="region of interest" description="Disordered" evidence="1">
    <location>
        <begin position="196"/>
        <end position="246"/>
    </location>
</feature>
<reference evidence="2 3" key="1">
    <citation type="journal article" date="2019" name="Nat. Ecol. Evol.">
        <title>Megaphylogeny resolves global patterns of mushroom evolution.</title>
        <authorList>
            <person name="Varga T."/>
            <person name="Krizsan K."/>
            <person name="Foldi C."/>
            <person name="Dima B."/>
            <person name="Sanchez-Garcia M."/>
            <person name="Sanchez-Ramirez S."/>
            <person name="Szollosi G.J."/>
            <person name="Szarkandi J.G."/>
            <person name="Papp V."/>
            <person name="Albert L."/>
            <person name="Andreopoulos W."/>
            <person name="Angelini C."/>
            <person name="Antonin V."/>
            <person name="Barry K.W."/>
            <person name="Bougher N.L."/>
            <person name="Buchanan P."/>
            <person name="Buyck B."/>
            <person name="Bense V."/>
            <person name="Catcheside P."/>
            <person name="Chovatia M."/>
            <person name="Cooper J."/>
            <person name="Damon W."/>
            <person name="Desjardin D."/>
            <person name="Finy P."/>
            <person name="Geml J."/>
            <person name="Haridas S."/>
            <person name="Hughes K."/>
            <person name="Justo A."/>
            <person name="Karasinski D."/>
            <person name="Kautmanova I."/>
            <person name="Kiss B."/>
            <person name="Kocsube S."/>
            <person name="Kotiranta H."/>
            <person name="LaButti K.M."/>
            <person name="Lechner B.E."/>
            <person name="Liimatainen K."/>
            <person name="Lipzen A."/>
            <person name="Lukacs Z."/>
            <person name="Mihaltcheva S."/>
            <person name="Morgado L.N."/>
            <person name="Niskanen T."/>
            <person name="Noordeloos M.E."/>
            <person name="Ohm R.A."/>
            <person name="Ortiz-Santana B."/>
            <person name="Ovrebo C."/>
            <person name="Racz N."/>
            <person name="Riley R."/>
            <person name="Savchenko A."/>
            <person name="Shiryaev A."/>
            <person name="Soop K."/>
            <person name="Spirin V."/>
            <person name="Szebenyi C."/>
            <person name="Tomsovsky M."/>
            <person name="Tulloss R.E."/>
            <person name="Uehling J."/>
            <person name="Grigoriev I.V."/>
            <person name="Vagvolgyi C."/>
            <person name="Papp T."/>
            <person name="Martin F.M."/>
            <person name="Miettinen O."/>
            <person name="Hibbett D.S."/>
            <person name="Nagy L.G."/>
        </authorList>
    </citation>
    <scope>NUCLEOTIDE SEQUENCE [LARGE SCALE GENOMIC DNA]</scope>
    <source>
        <strain evidence="2 3">CBS 121175</strain>
    </source>
</reference>
<accession>A0A5C3KFB2</accession>
<name>A0A5C3KFB2_COPMA</name>